<dbReference type="PROSITE" id="PS50931">
    <property type="entry name" value="HTH_LYSR"/>
    <property type="match status" value="1"/>
</dbReference>
<evidence type="ECO:0000256" key="3">
    <source>
        <dbReference type="ARBA" id="ARBA00023125"/>
    </source>
</evidence>
<feature type="domain" description="HTH lysR-type" evidence="6">
    <location>
        <begin position="2"/>
        <end position="59"/>
    </location>
</feature>
<dbReference type="Gene3D" id="1.10.10.10">
    <property type="entry name" value="Winged helix-like DNA-binding domain superfamily/Winged helix DNA-binding domain"/>
    <property type="match status" value="1"/>
</dbReference>
<evidence type="ECO:0000313" key="8">
    <source>
        <dbReference type="Proteomes" id="UP000706039"/>
    </source>
</evidence>
<comment type="similarity">
    <text evidence="1">Belongs to the LysR transcriptional regulatory family.</text>
</comment>
<keyword evidence="4" id="KW-0010">Activator</keyword>
<name>A0ABS7PQ05_9SPHN</name>
<dbReference type="SUPFAM" id="SSF46785">
    <property type="entry name" value="Winged helix' DNA-binding domain"/>
    <property type="match status" value="1"/>
</dbReference>
<dbReference type="EMBL" id="JAINVV010000004">
    <property type="protein sequence ID" value="MBY8823069.1"/>
    <property type="molecule type" value="Genomic_DNA"/>
</dbReference>
<dbReference type="InterPro" id="IPR036390">
    <property type="entry name" value="WH_DNA-bd_sf"/>
</dbReference>
<evidence type="ECO:0000313" key="7">
    <source>
        <dbReference type="EMBL" id="MBY8823069.1"/>
    </source>
</evidence>
<dbReference type="InterPro" id="IPR005119">
    <property type="entry name" value="LysR_subst-bd"/>
</dbReference>
<dbReference type="PANTHER" id="PTHR30293">
    <property type="entry name" value="TRANSCRIPTIONAL REGULATORY PROTEIN NAC-RELATED"/>
    <property type="match status" value="1"/>
</dbReference>
<keyword evidence="2" id="KW-0805">Transcription regulation</keyword>
<dbReference type="Proteomes" id="UP000706039">
    <property type="component" value="Unassembled WGS sequence"/>
</dbReference>
<evidence type="ECO:0000256" key="1">
    <source>
        <dbReference type="ARBA" id="ARBA00009437"/>
    </source>
</evidence>
<dbReference type="Pfam" id="PF00126">
    <property type="entry name" value="HTH_1"/>
    <property type="match status" value="1"/>
</dbReference>
<evidence type="ECO:0000259" key="6">
    <source>
        <dbReference type="PROSITE" id="PS50931"/>
    </source>
</evidence>
<evidence type="ECO:0000256" key="5">
    <source>
        <dbReference type="ARBA" id="ARBA00023163"/>
    </source>
</evidence>
<evidence type="ECO:0000256" key="2">
    <source>
        <dbReference type="ARBA" id="ARBA00023015"/>
    </source>
</evidence>
<proteinExistence type="inferred from homology"/>
<evidence type="ECO:0000256" key="4">
    <source>
        <dbReference type="ARBA" id="ARBA00023159"/>
    </source>
</evidence>
<accession>A0ABS7PQ05</accession>
<organism evidence="7 8">
    <name type="scientific">Sphingomonas colocasiae</name>
    <dbReference type="NCBI Taxonomy" id="1848973"/>
    <lineage>
        <taxon>Bacteria</taxon>
        <taxon>Pseudomonadati</taxon>
        <taxon>Pseudomonadota</taxon>
        <taxon>Alphaproteobacteria</taxon>
        <taxon>Sphingomonadales</taxon>
        <taxon>Sphingomonadaceae</taxon>
        <taxon>Sphingomonas</taxon>
    </lineage>
</organism>
<dbReference type="SUPFAM" id="SSF53850">
    <property type="entry name" value="Periplasmic binding protein-like II"/>
    <property type="match status" value="1"/>
</dbReference>
<keyword evidence="5" id="KW-0804">Transcription</keyword>
<reference evidence="7 8" key="1">
    <citation type="submission" date="2021-08" db="EMBL/GenBank/DDBJ databases">
        <authorList>
            <person name="Tuo L."/>
        </authorList>
    </citation>
    <scope>NUCLEOTIDE SEQUENCE [LARGE SCALE GENOMIC DNA]</scope>
    <source>
        <strain evidence="7 8">JCM 31229</strain>
    </source>
</reference>
<keyword evidence="3" id="KW-0238">DNA-binding</keyword>
<protein>
    <submittedName>
        <fullName evidence="7">LysR family transcriptional regulator</fullName>
    </submittedName>
</protein>
<dbReference type="PANTHER" id="PTHR30293:SF0">
    <property type="entry name" value="NITROGEN ASSIMILATION REGULATORY PROTEIN NAC"/>
    <property type="match status" value="1"/>
</dbReference>
<gene>
    <name evidence="7" type="ORF">K7G82_12255</name>
</gene>
<dbReference type="Pfam" id="PF03466">
    <property type="entry name" value="LysR_substrate"/>
    <property type="match status" value="1"/>
</dbReference>
<dbReference type="InterPro" id="IPR036388">
    <property type="entry name" value="WH-like_DNA-bd_sf"/>
</dbReference>
<sequence>MIDFRQLRYFKGVADAGSFTRASARLNVAQSALSLHVRRLEDRLGVKLFVREPDGVRPTVAGAKLLDHARIIFGQLALAEREVGEERANPSGIVSIGIPSGAARVLAGPLLSAGKTALPRISIRIVDAMTGYLEDWLAEGRLDLAVLYRPWDGSDAHAQLVKESFYLVSSADTPADETTIRFEALAGLPLALPSGSNNARAFIAAQARERHHDLMVEYELDSLSSILDLVKASRAHSILTPPAFLHEWRRGEVRARAIVDPRIHRSVVLETRDRDAEDGARAAVETVLRETICTLVARGDWLGDLP</sequence>
<comment type="caution">
    <text evidence="7">The sequence shown here is derived from an EMBL/GenBank/DDBJ whole genome shotgun (WGS) entry which is preliminary data.</text>
</comment>
<dbReference type="InterPro" id="IPR000847">
    <property type="entry name" value="LysR_HTH_N"/>
</dbReference>
<dbReference type="Gene3D" id="3.40.190.290">
    <property type="match status" value="1"/>
</dbReference>
<dbReference type="PRINTS" id="PR00039">
    <property type="entry name" value="HTHLYSR"/>
</dbReference>
<dbReference type="RefSeq" id="WP_222990096.1">
    <property type="nucleotide sequence ID" value="NZ_JAINVV010000004.1"/>
</dbReference>
<keyword evidence="8" id="KW-1185">Reference proteome</keyword>